<dbReference type="RefSeq" id="WP_201372648.1">
    <property type="nucleotide sequence ID" value="NZ_BNJG01000002.1"/>
</dbReference>
<dbReference type="PANTHER" id="PTHR42998:SF1">
    <property type="entry name" value="TYPE I RESTRICTION ENZYME HINDI METHYLASE SUBUNIT"/>
    <property type="match status" value="1"/>
</dbReference>
<dbReference type="EC" id="2.1.1.72" evidence="2"/>
<keyword evidence="5" id="KW-0949">S-adenosyl-L-methionine</keyword>
<dbReference type="SUPFAM" id="SSF53335">
    <property type="entry name" value="S-adenosyl-L-methionine-dependent methyltransferases"/>
    <property type="match status" value="1"/>
</dbReference>
<comment type="catalytic activity">
    <reaction evidence="7">
        <text>a 2'-deoxyadenosine in DNA + S-adenosyl-L-methionine = an N(6)-methyl-2'-deoxyadenosine in DNA + S-adenosyl-L-homocysteine + H(+)</text>
        <dbReference type="Rhea" id="RHEA:15197"/>
        <dbReference type="Rhea" id="RHEA-COMP:12418"/>
        <dbReference type="Rhea" id="RHEA-COMP:12419"/>
        <dbReference type="ChEBI" id="CHEBI:15378"/>
        <dbReference type="ChEBI" id="CHEBI:57856"/>
        <dbReference type="ChEBI" id="CHEBI:59789"/>
        <dbReference type="ChEBI" id="CHEBI:90615"/>
        <dbReference type="ChEBI" id="CHEBI:90616"/>
        <dbReference type="EC" id="2.1.1.72"/>
    </reaction>
</comment>
<dbReference type="InterPro" id="IPR022749">
    <property type="entry name" value="D12N6_MeTrfase_N"/>
</dbReference>
<evidence type="ECO:0000313" key="10">
    <source>
        <dbReference type="EMBL" id="GHO56067.1"/>
    </source>
</evidence>
<dbReference type="PANTHER" id="PTHR42998">
    <property type="entry name" value="TYPE I RESTRICTION ENZYME HINDVIIP M PROTEIN-RELATED"/>
    <property type="match status" value="1"/>
</dbReference>
<organism evidence="10 11">
    <name type="scientific">Ktedonobacter robiniae</name>
    <dbReference type="NCBI Taxonomy" id="2778365"/>
    <lineage>
        <taxon>Bacteria</taxon>
        <taxon>Bacillati</taxon>
        <taxon>Chloroflexota</taxon>
        <taxon>Ktedonobacteria</taxon>
        <taxon>Ktedonobacterales</taxon>
        <taxon>Ktedonobacteraceae</taxon>
        <taxon>Ktedonobacter</taxon>
    </lineage>
</organism>
<comment type="similarity">
    <text evidence="1">Belongs to the N(4)/N(6)-methyltransferase family.</text>
</comment>
<accession>A0ABQ3UUK9</accession>
<evidence type="ECO:0000259" key="8">
    <source>
        <dbReference type="Pfam" id="PF02384"/>
    </source>
</evidence>
<dbReference type="Gene3D" id="3.40.50.150">
    <property type="entry name" value="Vaccinia Virus protein VP39"/>
    <property type="match status" value="1"/>
</dbReference>
<proteinExistence type="inferred from homology"/>
<dbReference type="Pfam" id="PF12161">
    <property type="entry name" value="HsdM_N"/>
    <property type="match status" value="1"/>
</dbReference>
<reference evidence="10 11" key="1">
    <citation type="journal article" date="2021" name="Int. J. Syst. Evol. Microbiol.">
        <title>Reticulibacter mediterranei gen. nov., sp. nov., within the new family Reticulibacteraceae fam. nov., and Ktedonospora formicarum gen. nov., sp. nov., Ktedonobacter robiniae sp. nov., Dictyobacter formicarum sp. nov. and Dictyobacter arantiisoli sp. nov., belonging to the class Ktedonobacteria.</title>
        <authorList>
            <person name="Yabe S."/>
            <person name="Zheng Y."/>
            <person name="Wang C.M."/>
            <person name="Sakai Y."/>
            <person name="Abe K."/>
            <person name="Yokota A."/>
            <person name="Donadio S."/>
            <person name="Cavaletti L."/>
            <person name="Monciardini P."/>
        </authorList>
    </citation>
    <scope>NUCLEOTIDE SEQUENCE [LARGE SCALE GENOMIC DNA]</scope>
    <source>
        <strain evidence="10 11">SOSP1-30</strain>
    </source>
</reference>
<keyword evidence="3" id="KW-0489">Methyltransferase</keyword>
<keyword evidence="11" id="KW-1185">Reference proteome</keyword>
<dbReference type="InterPro" id="IPR029063">
    <property type="entry name" value="SAM-dependent_MTases_sf"/>
</dbReference>
<dbReference type="Pfam" id="PF02384">
    <property type="entry name" value="N6_Mtase"/>
    <property type="match status" value="1"/>
</dbReference>
<comment type="caution">
    <text evidence="10">The sequence shown here is derived from an EMBL/GenBank/DDBJ whole genome shotgun (WGS) entry which is preliminary data.</text>
</comment>
<evidence type="ECO:0000259" key="9">
    <source>
        <dbReference type="Pfam" id="PF12161"/>
    </source>
</evidence>
<evidence type="ECO:0000256" key="6">
    <source>
        <dbReference type="ARBA" id="ARBA00022747"/>
    </source>
</evidence>
<dbReference type="Proteomes" id="UP000654345">
    <property type="component" value="Unassembled WGS sequence"/>
</dbReference>
<evidence type="ECO:0000256" key="1">
    <source>
        <dbReference type="ARBA" id="ARBA00006594"/>
    </source>
</evidence>
<keyword evidence="6" id="KW-0680">Restriction system</keyword>
<feature type="domain" description="N6 adenine-specific DNA methyltransferase N-terminal" evidence="9">
    <location>
        <begin position="8"/>
        <end position="122"/>
    </location>
</feature>
<sequence>MATKLEEIEKRLWAIADDLRANSGLKASEYSEPVLGLIFLRFASERFKKVTAEIQAEKPAGYEITDDDYLERGALVLPQYAQFDELLKLPESTNMGKIINQAMGDIEEKNEDLKGALPKSFTRLSTSNIFALLKALDSISFDIEGDVFGKVYEYFLGEFAMAEGQRGGQFFTPTSIVQLIVEIIEPFKGRIFDPACGSGGMFVQSARFVRNHQRQADDISIWGQEIMEETVRLCRMNLAVNGLPGNITFTNSLYGELHKFWGQFDFVMANPPFNLKNIDKVKLQNQEKRYPFGIPNINKGNYFWIQMFYSALKQDKGRAGFVMASSASDAGNSELAIRRQLLQTKSVDVIISISSNFFYTVTLPCTLWFLDKGKRGTQREDTVLFINAQQIYRYIDRTHREFWPEDIEFIANIVRLYRGEEIETVNGSQPRVQETFLEGKYSDIPGLCKVATLKEIEEQGGNLNPGRYVGIAEKAFEDFDFMMKLEELNEELEMLNLEARELETRISENMISLLEGKER</sequence>
<gene>
    <name evidence="10" type="primary">hsdM_1</name>
    <name evidence="10" type="ORF">KSB_45420</name>
</gene>
<dbReference type="InterPro" id="IPR052916">
    <property type="entry name" value="Type-I_RE_MTase_Subunit"/>
</dbReference>
<evidence type="ECO:0000256" key="7">
    <source>
        <dbReference type="ARBA" id="ARBA00047942"/>
    </source>
</evidence>
<dbReference type="InterPro" id="IPR038333">
    <property type="entry name" value="T1MK-like_N_sf"/>
</dbReference>
<protein>
    <recommendedName>
        <fullName evidence="2">site-specific DNA-methyltransferase (adenine-specific)</fullName>
        <ecNumber evidence="2">2.1.1.72</ecNumber>
    </recommendedName>
</protein>
<evidence type="ECO:0000313" key="11">
    <source>
        <dbReference type="Proteomes" id="UP000654345"/>
    </source>
</evidence>
<dbReference type="PRINTS" id="PR00507">
    <property type="entry name" value="N12N6MTFRASE"/>
</dbReference>
<keyword evidence="4" id="KW-0808">Transferase</keyword>
<dbReference type="EMBL" id="BNJG01000002">
    <property type="protein sequence ID" value="GHO56067.1"/>
    <property type="molecule type" value="Genomic_DNA"/>
</dbReference>
<evidence type="ECO:0000256" key="3">
    <source>
        <dbReference type="ARBA" id="ARBA00022603"/>
    </source>
</evidence>
<name>A0ABQ3UUK9_9CHLR</name>
<feature type="domain" description="DNA methylase adenine-specific" evidence="8">
    <location>
        <begin position="145"/>
        <end position="473"/>
    </location>
</feature>
<evidence type="ECO:0000256" key="5">
    <source>
        <dbReference type="ARBA" id="ARBA00022691"/>
    </source>
</evidence>
<evidence type="ECO:0000256" key="4">
    <source>
        <dbReference type="ARBA" id="ARBA00022679"/>
    </source>
</evidence>
<dbReference type="Gene3D" id="1.20.1260.30">
    <property type="match status" value="1"/>
</dbReference>
<dbReference type="InterPro" id="IPR003356">
    <property type="entry name" value="DNA_methylase_A-5"/>
</dbReference>
<dbReference type="CDD" id="cd02440">
    <property type="entry name" value="AdoMet_MTases"/>
    <property type="match status" value="1"/>
</dbReference>
<evidence type="ECO:0000256" key="2">
    <source>
        <dbReference type="ARBA" id="ARBA00011900"/>
    </source>
</evidence>